<dbReference type="OMA" id="WYQVGDK"/>
<dbReference type="PROSITE" id="PS50076">
    <property type="entry name" value="DNAJ_2"/>
    <property type="match status" value="1"/>
</dbReference>
<accession>A0A8T2Q0J3</accession>
<evidence type="ECO:0000313" key="3">
    <source>
        <dbReference type="EMBL" id="KAH7277188.1"/>
    </source>
</evidence>
<gene>
    <name evidence="3" type="ORF">KP509_39G038200</name>
</gene>
<dbReference type="SUPFAM" id="SSF46565">
    <property type="entry name" value="Chaperone J-domain"/>
    <property type="match status" value="1"/>
</dbReference>
<evidence type="ECO:0000259" key="2">
    <source>
        <dbReference type="PROSITE" id="PS50076"/>
    </source>
</evidence>
<dbReference type="AlphaFoldDB" id="A0A8T2Q0J3"/>
<dbReference type="SMART" id="SM00271">
    <property type="entry name" value="DnaJ"/>
    <property type="match status" value="1"/>
</dbReference>
<dbReference type="InterPro" id="IPR036869">
    <property type="entry name" value="J_dom_sf"/>
</dbReference>
<feature type="compositionally biased region" description="Basic and acidic residues" evidence="1">
    <location>
        <begin position="42"/>
        <end position="58"/>
    </location>
</feature>
<sequence length="550" mass="63024">MRFLQTREMNFYREMSVCRVMARCMAGCDYRVGRSFASGRTARGEDDKEDEEKGRGDGADEGSGRWGSKDIHLEGSLNAYEILGVSPSCSPQRLRDVFTKLAKLTHPDLHPGQSSSARFILVLSAYQILSCPVKRAQYDASLRERSQAQKGAWNVEVKRSPDHVSKDSEVVEWLRWYRKMTMNMIHEREIGAEGGFYDAFRVNLQEAMQRAYFGPQIEDDIWALPDCFEAEERTEASDMELLHLVSGQKLIGLVLQVEPKGLLEESTLKLDSLAHSQLSQNPVSSLGKRFHSLHSNELHGIHGLRENQMGVQRNHDQSTFVELELYLHGNLVARATRAESKLTGNPRVSGAKFLDEITVYLCVDRHTKQHSENVSGKFNEVLLGSIRGLNMTESGDKGIVYSPSGVQTHIIWQFRTPYVKHVHWFKVDGKRMLCECKSTRARLPSSKYWLFEPRCDKHDVGGWYFETLWRRGQVGLRETETTTYWAGKELGLLHPAMYIFGTAYKTLDMEAIKRRERPVWSVIWNRHIRLTGMILKAIQWCQTKVLALKH</sequence>
<comment type="caution">
    <text evidence="3">The sequence shown here is derived from an EMBL/GenBank/DDBJ whole genome shotgun (WGS) entry which is preliminary data.</text>
</comment>
<proteinExistence type="predicted"/>
<evidence type="ECO:0000256" key="1">
    <source>
        <dbReference type="SAM" id="MobiDB-lite"/>
    </source>
</evidence>
<dbReference type="Gene3D" id="1.10.287.110">
    <property type="entry name" value="DnaJ domain"/>
    <property type="match status" value="1"/>
</dbReference>
<dbReference type="EMBL" id="CM035444">
    <property type="protein sequence ID" value="KAH7277188.1"/>
    <property type="molecule type" value="Genomic_DNA"/>
</dbReference>
<dbReference type="Pfam" id="PF00226">
    <property type="entry name" value="DnaJ"/>
    <property type="match status" value="1"/>
</dbReference>
<dbReference type="OrthoDB" id="445556at2759"/>
<dbReference type="InterPro" id="IPR001623">
    <property type="entry name" value="DnaJ_domain"/>
</dbReference>
<evidence type="ECO:0000313" key="4">
    <source>
        <dbReference type="Proteomes" id="UP000825935"/>
    </source>
</evidence>
<feature type="domain" description="J" evidence="2">
    <location>
        <begin position="78"/>
        <end position="142"/>
    </location>
</feature>
<dbReference type="CDD" id="cd06257">
    <property type="entry name" value="DnaJ"/>
    <property type="match status" value="1"/>
</dbReference>
<dbReference type="PRINTS" id="PR00625">
    <property type="entry name" value="JDOMAIN"/>
</dbReference>
<organism evidence="3 4">
    <name type="scientific">Ceratopteris richardii</name>
    <name type="common">Triangle waterfern</name>
    <dbReference type="NCBI Taxonomy" id="49495"/>
    <lineage>
        <taxon>Eukaryota</taxon>
        <taxon>Viridiplantae</taxon>
        <taxon>Streptophyta</taxon>
        <taxon>Embryophyta</taxon>
        <taxon>Tracheophyta</taxon>
        <taxon>Polypodiopsida</taxon>
        <taxon>Polypodiidae</taxon>
        <taxon>Polypodiales</taxon>
        <taxon>Pteridineae</taxon>
        <taxon>Pteridaceae</taxon>
        <taxon>Parkerioideae</taxon>
        <taxon>Ceratopteris</taxon>
    </lineage>
</organism>
<dbReference type="PANTHER" id="PTHR45286:SF1">
    <property type="entry name" value="CHAPERONE DNAJ-DOMAIN SUPERFAMILY PROTEIN"/>
    <property type="match status" value="1"/>
</dbReference>
<keyword evidence="4" id="KW-1185">Reference proteome</keyword>
<dbReference type="PANTHER" id="PTHR45286">
    <property type="entry name" value="CHAPERONE DNAJ-DOMAIN SUPERFAMILY PROTEIN"/>
    <property type="match status" value="1"/>
</dbReference>
<dbReference type="Proteomes" id="UP000825935">
    <property type="component" value="Chromosome 39"/>
</dbReference>
<protein>
    <recommendedName>
        <fullName evidence="2">J domain-containing protein</fullName>
    </recommendedName>
</protein>
<name>A0A8T2Q0J3_CERRI</name>
<feature type="region of interest" description="Disordered" evidence="1">
    <location>
        <begin position="39"/>
        <end position="68"/>
    </location>
</feature>
<reference evidence="3" key="1">
    <citation type="submission" date="2021-08" db="EMBL/GenBank/DDBJ databases">
        <title>WGS assembly of Ceratopteris richardii.</title>
        <authorList>
            <person name="Marchant D.B."/>
            <person name="Chen G."/>
            <person name="Jenkins J."/>
            <person name="Shu S."/>
            <person name="Leebens-Mack J."/>
            <person name="Grimwood J."/>
            <person name="Schmutz J."/>
            <person name="Soltis P."/>
            <person name="Soltis D."/>
            <person name="Chen Z.-H."/>
        </authorList>
    </citation>
    <scope>NUCLEOTIDE SEQUENCE</scope>
    <source>
        <strain evidence="3">Whitten #5841</strain>
        <tissue evidence="3">Leaf</tissue>
    </source>
</reference>